<organism evidence="1 2">
    <name type="scientific">Leptospira alstonii serovar Pingchang str. 80-412</name>
    <dbReference type="NCBI Taxonomy" id="1218564"/>
    <lineage>
        <taxon>Bacteria</taxon>
        <taxon>Pseudomonadati</taxon>
        <taxon>Spirochaetota</taxon>
        <taxon>Spirochaetia</taxon>
        <taxon>Leptospirales</taxon>
        <taxon>Leptospiraceae</taxon>
        <taxon>Leptospira</taxon>
    </lineage>
</organism>
<name>T0H2U4_9LEPT</name>
<keyword evidence="2" id="KW-1185">Reference proteome</keyword>
<reference evidence="1" key="1">
    <citation type="submission" date="2013-05" db="EMBL/GenBank/DDBJ databases">
        <authorList>
            <person name="Harkins D.M."/>
            <person name="Durkin A.S."/>
            <person name="Brinkac L.M."/>
            <person name="Haft D.H."/>
            <person name="Selengut J.D."/>
            <person name="Sanka R."/>
            <person name="DePew J."/>
            <person name="Purushe J."/>
            <person name="Galloway R.L."/>
            <person name="Vinetz J.M."/>
            <person name="Sutton G.G."/>
            <person name="Nierman W.C."/>
            <person name="Fouts D.E."/>
        </authorList>
    </citation>
    <scope>NUCLEOTIDE SEQUENCE [LARGE SCALE GENOMIC DNA]</scope>
    <source>
        <strain evidence="1">80-412</strain>
    </source>
</reference>
<dbReference type="EMBL" id="AOHD02000043">
    <property type="protein sequence ID" value="EQA79984.1"/>
    <property type="molecule type" value="Genomic_DNA"/>
</dbReference>
<gene>
    <name evidence="1" type="ORF">LEP1GSC193_0797</name>
</gene>
<evidence type="ECO:0000313" key="2">
    <source>
        <dbReference type="Proteomes" id="UP000015445"/>
    </source>
</evidence>
<accession>T0H2U4</accession>
<dbReference type="AlphaFoldDB" id="T0H2U4"/>
<evidence type="ECO:0000313" key="1">
    <source>
        <dbReference type="EMBL" id="EQA79984.1"/>
    </source>
</evidence>
<protein>
    <submittedName>
        <fullName evidence="1">Uncharacterized protein</fullName>
    </submittedName>
</protein>
<comment type="caution">
    <text evidence="1">The sequence shown here is derived from an EMBL/GenBank/DDBJ whole genome shotgun (WGS) entry which is preliminary data.</text>
</comment>
<proteinExistence type="predicted"/>
<sequence>MKGVVDFANATGQTVVNMAKSSSRESSGVQASIDMATYNYSGAAKNLKAGAKNANSEFGKGAKEMSRAGERALQGAMYAVSGAVDFVMFGVETVAEPFVTVGTFGMGNDAMNGTFAEGNYELAKFRDTNKAQRHINELGMRTGAEMYANDAVVDKVVSTTLAVTGIVGAILSFTPLAPIGVGLMAVSRHLALRVGNRLEERMRAVLQECLQERYLE</sequence>
<dbReference type="Proteomes" id="UP000015445">
    <property type="component" value="Unassembled WGS sequence"/>
</dbReference>